<evidence type="ECO:0000313" key="1">
    <source>
        <dbReference type="EMBL" id="CAK9155836.1"/>
    </source>
</evidence>
<dbReference type="InterPro" id="IPR040225">
    <property type="entry name" value="GIL1-like"/>
</dbReference>
<dbReference type="Proteomes" id="UP001642360">
    <property type="component" value="Unassembled WGS sequence"/>
</dbReference>
<sequence length="172" mass="19955">MNLNYGLRSIRNSAKLLIREMESANWDIEAASNAIESGVIFKNTNHKGFAFESFVCKEMFDGFNKPNFSLLNKALTDANLSRFFFFDQFKKLKSVGSIHFLKENTDSLIGKFLKTKYLCLVHPRMETSFSGNLNQRKKINSREYPETEFLKAFAEMARRVWLDLRSETPLSQ</sequence>
<evidence type="ECO:0000313" key="2">
    <source>
        <dbReference type="Proteomes" id="UP001642360"/>
    </source>
</evidence>
<protein>
    <submittedName>
        <fullName evidence="1">Uncharacterized protein</fullName>
    </submittedName>
</protein>
<comment type="caution">
    <text evidence="1">The sequence shown here is derived from an EMBL/GenBank/DDBJ whole genome shotgun (WGS) entry which is preliminary data.</text>
</comment>
<proteinExistence type="predicted"/>
<name>A0ABC8SF60_9AQUA</name>
<keyword evidence="2" id="KW-1185">Reference proteome</keyword>
<accession>A0ABC8SF60</accession>
<feature type="non-terminal residue" evidence="1">
    <location>
        <position position="172"/>
    </location>
</feature>
<organism evidence="1 2">
    <name type="scientific">Ilex paraguariensis</name>
    <name type="common">yerba mate</name>
    <dbReference type="NCBI Taxonomy" id="185542"/>
    <lineage>
        <taxon>Eukaryota</taxon>
        <taxon>Viridiplantae</taxon>
        <taxon>Streptophyta</taxon>
        <taxon>Embryophyta</taxon>
        <taxon>Tracheophyta</taxon>
        <taxon>Spermatophyta</taxon>
        <taxon>Magnoliopsida</taxon>
        <taxon>eudicotyledons</taxon>
        <taxon>Gunneridae</taxon>
        <taxon>Pentapetalae</taxon>
        <taxon>asterids</taxon>
        <taxon>campanulids</taxon>
        <taxon>Aquifoliales</taxon>
        <taxon>Aquifoliaceae</taxon>
        <taxon>Ilex</taxon>
    </lineage>
</organism>
<dbReference type="PANTHER" id="PTHR31161">
    <property type="entry name" value="PROTEIN GRAVITROPIC IN THE LIGHT 1"/>
    <property type="match status" value="1"/>
</dbReference>
<gene>
    <name evidence="1" type="ORF">ILEXP_LOCUS24249</name>
</gene>
<dbReference type="AlphaFoldDB" id="A0ABC8SF60"/>
<reference evidence="1 2" key="1">
    <citation type="submission" date="2024-02" db="EMBL/GenBank/DDBJ databases">
        <authorList>
            <person name="Vignale AGUSTIN F."/>
            <person name="Sosa J E."/>
            <person name="Modenutti C."/>
        </authorList>
    </citation>
    <scope>NUCLEOTIDE SEQUENCE [LARGE SCALE GENOMIC DNA]</scope>
</reference>
<dbReference type="EMBL" id="CAUOFW020002747">
    <property type="protein sequence ID" value="CAK9155836.1"/>
    <property type="molecule type" value="Genomic_DNA"/>
</dbReference>